<evidence type="ECO:0000313" key="7">
    <source>
        <dbReference type="Proteomes" id="UP000264719"/>
    </source>
</evidence>
<evidence type="ECO:0000256" key="4">
    <source>
        <dbReference type="SAM" id="MobiDB-lite"/>
    </source>
</evidence>
<evidence type="ECO:0000256" key="1">
    <source>
        <dbReference type="ARBA" id="ARBA00022741"/>
    </source>
</evidence>
<evidence type="ECO:0000256" key="2">
    <source>
        <dbReference type="ARBA" id="ARBA00022840"/>
    </source>
</evidence>
<dbReference type="PANTHER" id="PTHR11361">
    <property type="entry name" value="DNA MISMATCH REPAIR PROTEIN MUTS FAMILY MEMBER"/>
    <property type="match status" value="1"/>
</dbReference>
<feature type="region of interest" description="Disordered" evidence="4">
    <location>
        <begin position="117"/>
        <end position="147"/>
    </location>
</feature>
<dbReference type="Gene3D" id="6.10.140.430">
    <property type="match status" value="1"/>
</dbReference>
<dbReference type="EMBL" id="DMVW01000031">
    <property type="protein sequence ID" value="HAR50844.1"/>
    <property type="molecule type" value="Genomic_DNA"/>
</dbReference>
<dbReference type="Proteomes" id="UP000264719">
    <property type="component" value="Unassembled WGS sequence"/>
</dbReference>
<name>A0A348W8I2_9RHOB</name>
<dbReference type="GO" id="GO:0140664">
    <property type="term" value="F:ATP-dependent DNA damage sensor activity"/>
    <property type="evidence" value="ECO:0007669"/>
    <property type="project" value="InterPro"/>
</dbReference>
<protein>
    <submittedName>
        <fullName evidence="6">DNA mismatch repair protein MutS</fullName>
    </submittedName>
</protein>
<sequence length="170" mass="18331">GTATYDGLSIAWATLEHLHEVNGARALFATHYHEMTRLSDRLARVDNATIAVKEHDGDVIFLHEVRRGAADRSYGVQVAKLAGLPATVVERARVVLEALEKGEREGGTTRDTLIDDLPLFSAAPPPPAAAPKSSGPSALETRLSEVLPDAMTPREALDLIYELKSLLDPS</sequence>
<accession>A0A348W8I2</accession>
<dbReference type="Gene3D" id="3.40.50.300">
    <property type="entry name" value="P-loop containing nucleotide triphosphate hydrolases"/>
    <property type="match status" value="1"/>
</dbReference>
<reference evidence="6 7" key="1">
    <citation type="journal article" date="2018" name="Nat. Biotechnol.">
        <title>A standardized bacterial taxonomy based on genome phylogeny substantially revises the tree of life.</title>
        <authorList>
            <person name="Parks D.H."/>
            <person name="Chuvochina M."/>
            <person name="Waite D.W."/>
            <person name="Rinke C."/>
            <person name="Skarshewski A."/>
            <person name="Chaumeil P.A."/>
            <person name="Hugenholtz P."/>
        </authorList>
    </citation>
    <scope>NUCLEOTIDE SEQUENCE [LARGE SCALE GENOMIC DNA]</scope>
    <source>
        <strain evidence="6">UBA9169</strain>
    </source>
</reference>
<comment type="caution">
    <text evidence="6">The sequence shown here is derived from an EMBL/GenBank/DDBJ whole genome shotgun (WGS) entry which is preliminary data.</text>
</comment>
<keyword evidence="1" id="KW-0547">Nucleotide-binding</keyword>
<dbReference type="AlphaFoldDB" id="A0A348W8I2"/>
<dbReference type="PANTHER" id="PTHR11361:SF34">
    <property type="entry name" value="DNA MISMATCH REPAIR PROTEIN MSH1, MITOCHONDRIAL"/>
    <property type="match status" value="1"/>
</dbReference>
<organism evidence="6 7">
    <name type="scientific">Roseovarius nubinhibens</name>
    <dbReference type="NCBI Taxonomy" id="314263"/>
    <lineage>
        <taxon>Bacteria</taxon>
        <taxon>Pseudomonadati</taxon>
        <taxon>Pseudomonadota</taxon>
        <taxon>Alphaproteobacteria</taxon>
        <taxon>Rhodobacterales</taxon>
        <taxon>Roseobacteraceae</taxon>
        <taxon>Roseovarius</taxon>
    </lineage>
</organism>
<dbReference type="InterPro" id="IPR000432">
    <property type="entry name" value="DNA_mismatch_repair_MutS_C"/>
</dbReference>
<dbReference type="GO" id="GO:0030983">
    <property type="term" value="F:mismatched DNA binding"/>
    <property type="evidence" value="ECO:0007669"/>
    <property type="project" value="InterPro"/>
</dbReference>
<evidence type="ECO:0000313" key="6">
    <source>
        <dbReference type="EMBL" id="HAR50844.1"/>
    </source>
</evidence>
<keyword evidence="2" id="KW-0067">ATP-binding</keyword>
<dbReference type="InterPro" id="IPR027417">
    <property type="entry name" value="P-loop_NTPase"/>
</dbReference>
<dbReference type="SMART" id="SM00534">
    <property type="entry name" value="MUTSac"/>
    <property type="match status" value="1"/>
</dbReference>
<dbReference type="Pfam" id="PF00488">
    <property type="entry name" value="MutS_V"/>
    <property type="match status" value="1"/>
</dbReference>
<dbReference type="GO" id="GO:0005829">
    <property type="term" value="C:cytosol"/>
    <property type="evidence" value="ECO:0007669"/>
    <property type="project" value="TreeGrafter"/>
</dbReference>
<feature type="domain" description="DNA mismatch repair proteins mutS family" evidence="5">
    <location>
        <begin position="1"/>
        <end position="97"/>
    </location>
</feature>
<dbReference type="InterPro" id="IPR045076">
    <property type="entry name" value="MutS"/>
</dbReference>
<proteinExistence type="predicted"/>
<dbReference type="GO" id="GO:0005524">
    <property type="term" value="F:ATP binding"/>
    <property type="evidence" value="ECO:0007669"/>
    <property type="project" value="UniProtKB-KW"/>
</dbReference>
<evidence type="ECO:0000256" key="3">
    <source>
        <dbReference type="ARBA" id="ARBA00023125"/>
    </source>
</evidence>
<dbReference type="GO" id="GO:0006298">
    <property type="term" value="P:mismatch repair"/>
    <property type="evidence" value="ECO:0007669"/>
    <property type="project" value="InterPro"/>
</dbReference>
<keyword evidence="3" id="KW-0238">DNA-binding</keyword>
<gene>
    <name evidence="6" type="ORF">DCS45_03065</name>
</gene>
<evidence type="ECO:0000259" key="5">
    <source>
        <dbReference type="SMART" id="SM00534"/>
    </source>
</evidence>
<dbReference type="SUPFAM" id="SSF52540">
    <property type="entry name" value="P-loop containing nucleoside triphosphate hydrolases"/>
    <property type="match status" value="1"/>
</dbReference>
<feature type="non-terminal residue" evidence="6">
    <location>
        <position position="1"/>
    </location>
</feature>